<reference evidence="11" key="1">
    <citation type="submission" date="2023-10" db="EMBL/GenBank/DDBJ databases">
        <authorList>
            <person name="Domelevo Entfellner J.-B."/>
        </authorList>
    </citation>
    <scope>NUCLEOTIDE SEQUENCE</scope>
</reference>
<evidence type="ECO:0000313" key="12">
    <source>
        <dbReference type="Proteomes" id="UP001189624"/>
    </source>
</evidence>
<protein>
    <submittedName>
        <fullName evidence="11">Uncharacterized protein</fullName>
    </submittedName>
</protein>
<dbReference type="SUPFAM" id="SSF52540">
    <property type="entry name" value="P-loop containing nucleoside triphosphate hydrolases"/>
    <property type="match status" value="1"/>
</dbReference>
<evidence type="ECO:0000256" key="2">
    <source>
        <dbReference type="ARBA" id="ARBA00022737"/>
    </source>
</evidence>
<keyword evidence="4" id="KW-0611">Plant defense</keyword>
<dbReference type="Gene3D" id="3.80.10.10">
    <property type="entry name" value="Ribonuclease Inhibitor"/>
    <property type="match status" value="3"/>
</dbReference>
<accession>A0AA86VRE1</accession>
<evidence type="ECO:0000256" key="1">
    <source>
        <dbReference type="ARBA" id="ARBA00022614"/>
    </source>
</evidence>
<evidence type="ECO:0000259" key="7">
    <source>
        <dbReference type="Pfam" id="PF00931"/>
    </source>
</evidence>
<dbReference type="Gene3D" id="1.10.10.10">
    <property type="entry name" value="Winged helix-like DNA-binding domain superfamily/Winged helix DNA-binding domain"/>
    <property type="match status" value="1"/>
</dbReference>
<dbReference type="Gramene" id="rna-AYBTSS11_LOCUS18011">
    <property type="protein sequence ID" value="CAJ1958959.1"/>
    <property type="gene ID" value="gene-AYBTSS11_LOCUS18011"/>
</dbReference>
<keyword evidence="3" id="KW-0547">Nucleotide-binding</keyword>
<dbReference type="InterPro" id="IPR027417">
    <property type="entry name" value="P-loop_NTPase"/>
</dbReference>
<dbReference type="Proteomes" id="UP001189624">
    <property type="component" value="Chromosome 5"/>
</dbReference>
<feature type="domain" description="Disease resistance N-terminal" evidence="8">
    <location>
        <begin position="41"/>
        <end position="104"/>
    </location>
</feature>
<dbReference type="InterPro" id="IPR056789">
    <property type="entry name" value="LRR_R13L1-DRL21"/>
</dbReference>
<dbReference type="Gene3D" id="1.20.5.4130">
    <property type="match status" value="1"/>
</dbReference>
<dbReference type="GO" id="GO:0005524">
    <property type="term" value="F:ATP binding"/>
    <property type="evidence" value="ECO:0007669"/>
    <property type="project" value="UniProtKB-KW"/>
</dbReference>
<evidence type="ECO:0000256" key="5">
    <source>
        <dbReference type="ARBA" id="ARBA00022840"/>
    </source>
</evidence>
<evidence type="ECO:0000256" key="3">
    <source>
        <dbReference type="ARBA" id="ARBA00022741"/>
    </source>
</evidence>
<keyword evidence="6" id="KW-0175">Coiled coil</keyword>
<evidence type="ECO:0000256" key="4">
    <source>
        <dbReference type="ARBA" id="ARBA00022821"/>
    </source>
</evidence>
<evidence type="ECO:0000313" key="11">
    <source>
        <dbReference type="EMBL" id="CAJ1958959.1"/>
    </source>
</evidence>
<feature type="coiled-coil region" evidence="6">
    <location>
        <begin position="41"/>
        <end position="92"/>
    </location>
</feature>
<evidence type="ECO:0000259" key="9">
    <source>
        <dbReference type="Pfam" id="PF23559"/>
    </source>
</evidence>
<evidence type="ECO:0000259" key="8">
    <source>
        <dbReference type="Pfam" id="PF18052"/>
    </source>
</evidence>
<dbReference type="FunFam" id="1.10.10.10:FF:000322">
    <property type="entry name" value="Probable disease resistance protein At1g63360"/>
    <property type="match status" value="1"/>
</dbReference>
<gene>
    <name evidence="11" type="ORF">AYBTSS11_LOCUS18011</name>
</gene>
<evidence type="ECO:0000259" key="10">
    <source>
        <dbReference type="Pfam" id="PF25019"/>
    </source>
</evidence>
<keyword evidence="12" id="KW-1185">Reference proteome</keyword>
<dbReference type="Gene3D" id="1.10.8.430">
    <property type="entry name" value="Helical domain of apoptotic protease-activating factors"/>
    <property type="match status" value="1"/>
</dbReference>
<feature type="domain" description="R13L1/DRL21-like LRR repeat region" evidence="10">
    <location>
        <begin position="700"/>
        <end position="824"/>
    </location>
</feature>
<dbReference type="InterPro" id="IPR041118">
    <property type="entry name" value="Rx_N"/>
</dbReference>
<dbReference type="InterPro" id="IPR058922">
    <property type="entry name" value="WHD_DRP"/>
</dbReference>
<keyword evidence="1" id="KW-0433">Leucine-rich repeat</keyword>
<dbReference type="InterPro" id="IPR002182">
    <property type="entry name" value="NB-ARC"/>
</dbReference>
<dbReference type="InterPro" id="IPR042197">
    <property type="entry name" value="Apaf_helical"/>
</dbReference>
<dbReference type="GO" id="GO:0051707">
    <property type="term" value="P:response to other organism"/>
    <property type="evidence" value="ECO:0007669"/>
    <property type="project" value="UniProtKB-ARBA"/>
</dbReference>
<proteinExistence type="predicted"/>
<dbReference type="Pfam" id="PF25019">
    <property type="entry name" value="LRR_R13L1-DRL21"/>
    <property type="match status" value="1"/>
</dbReference>
<dbReference type="GO" id="GO:0006952">
    <property type="term" value="P:defense response"/>
    <property type="evidence" value="ECO:0007669"/>
    <property type="project" value="UniProtKB-KW"/>
</dbReference>
<dbReference type="PRINTS" id="PR00364">
    <property type="entry name" value="DISEASERSIST"/>
</dbReference>
<sequence>MAAAFVGEAFLSAAVEVLLNRIISREFQDFFHCKKLDILPLKKLRITLLSLQAVLNDAEEKQITNPAVKEWLDELTQTVFDAEDLLDEINTEALRCKLEAKSLSRSTRDQVMNLFSSPLNQFQKVVNSKIQALFQRLEQFALQKDILQLKEGVSSSVWHGTPTSSVVDESTIYGRDDDRNKLKSYLMSEDASGCKIGVISIVGMGGLGKTTLAKLLYNDPDVQEKFDLKAWAYISNGFDVCKVTKTILESVTFKSNDTNNLNILQVELQQSLSHKRFFLVLDDIWDGSSVDWNNLMDIFSAGKMGSKIIITTRDESVARAMQTFLPIHHLTSLSSEDCWSLLAKHAFGANNCSKQLNLEVIGKEIAKKCDGLPLAAVTLGGLLRTQLSENYWTKVLKSNIWDLPNVKVLPALLLSYHYLPAPLKRCFAYLSIFPKNSKIEKEMVVRLWIAEGLVCQSKSDKTMEEVGDEYFDELVSRSLIHRRGSLSGQADFKMHDLINGLATMISSTYCVKCEDPMSRASVERIRHLSYNRGMYDSFNKFDCLYGSKGLRSFIVLPFRMRWLRIGCFLCCYLSNKVVHDLLPRMTKLRVLSLSHYVNITELPDSLGNLVFLRYLDLSNTSIQRLPDVICKLYNMQTLLLSNCWLLTELPEDIGNLVNLRHLDNSGTVLKKMPKQIASLQNLQTLSTFVISKLQDGLKVGELKNFPLLQGKLSILKLQNVVDPDEALQANLKKKAQINELALEWDCGTTEDTQIERLVLEQLQPPINLKKLTIRSYGGTSFPNWLGDAAFGNMVYLRISGCDHCWSLPPLGQLVSLQELYISDMKSVKTVGTEFYGSSSPSFQPFPSLEILSFEGMLEWEEWNWIEVLKRLSISSCKNLKSISSAENSSQSLSLLEHLSICKCPELESFPAGGLLIPNLIQLEVLSCDKLNSLPVPINTLASLQSLNINHLPNLESFAQGGLPIRLREFYVSSLGSFLTTTISDWGLQRLTCLSTLTIGSDEILNAFTKMKTSLLPTSLVSLCICNLTGIKCLDGKWLQHLTSLEKLEILCSRQLESLPEEGLPPTLSVLTIEMCPSLEASCSHGGKDWSKISHIPCIIINGQVII</sequence>
<keyword evidence="5" id="KW-0067">ATP-binding</keyword>
<dbReference type="InterPro" id="IPR036388">
    <property type="entry name" value="WH-like_DNA-bd_sf"/>
</dbReference>
<dbReference type="AlphaFoldDB" id="A0AA86VRE1"/>
<dbReference type="PANTHER" id="PTHR36766:SF40">
    <property type="entry name" value="DISEASE RESISTANCE PROTEIN RGA3"/>
    <property type="match status" value="1"/>
</dbReference>
<name>A0AA86VRE1_9FABA</name>
<dbReference type="Gene3D" id="3.40.50.300">
    <property type="entry name" value="P-loop containing nucleotide triphosphate hydrolases"/>
    <property type="match status" value="1"/>
</dbReference>
<feature type="domain" description="NB-ARC" evidence="7">
    <location>
        <begin position="177"/>
        <end position="350"/>
    </location>
</feature>
<dbReference type="EMBL" id="OY731402">
    <property type="protein sequence ID" value="CAJ1958959.1"/>
    <property type="molecule type" value="Genomic_DNA"/>
</dbReference>
<dbReference type="Pfam" id="PF23559">
    <property type="entry name" value="WHD_DRP"/>
    <property type="match status" value="1"/>
</dbReference>
<organism evidence="11 12">
    <name type="scientific">Sphenostylis stenocarpa</name>
    <dbReference type="NCBI Taxonomy" id="92480"/>
    <lineage>
        <taxon>Eukaryota</taxon>
        <taxon>Viridiplantae</taxon>
        <taxon>Streptophyta</taxon>
        <taxon>Embryophyta</taxon>
        <taxon>Tracheophyta</taxon>
        <taxon>Spermatophyta</taxon>
        <taxon>Magnoliopsida</taxon>
        <taxon>eudicotyledons</taxon>
        <taxon>Gunneridae</taxon>
        <taxon>Pentapetalae</taxon>
        <taxon>rosids</taxon>
        <taxon>fabids</taxon>
        <taxon>Fabales</taxon>
        <taxon>Fabaceae</taxon>
        <taxon>Papilionoideae</taxon>
        <taxon>50 kb inversion clade</taxon>
        <taxon>NPAAA clade</taxon>
        <taxon>indigoferoid/millettioid clade</taxon>
        <taxon>Phaseoleae</taxon>
        <taxon>Sphenostylis</taxon>
    </lineage>
</organism>
<dbReference type="GO" id="GO:0043531">
    <property type="term" value="F:ADP binding"/>
    <property type="evidence" value="ECO:0007669"/>
    <property type="project" value="InterPro"/>
</dbReference>
<dbReference type="FunFam" id="3.40.50.300:FF:001091">
    <property type="entry name" value="Probable disease resistance protein At1g61300"/>
    <property type="match status" value="1"/>
</dbReference>
<keyword evidence="2" id="KW-0677">Repeat</keyword>
<feature type="domain" description="Disease resistance protein winged helix" evidence="9">
    <location>
        <begin position="432"/>
        <end position="502"/>
    </location>
</feature>
<dbReference type="SUPFAM" id="SSF52058">
    <property type="entry name" value="L domain-like"/>
    <property type="match status" value="2"/>
</dbReference>
<dbReference type="Pfam" id="PF00931">
    <property type="entry name" value="NB-ARC"/>
    <property type="match status" value="1"/>
</dbReference>
<dbReference type="InterPro" id="IPR032675">
    <property type="entry name" value="LRR_dom_sf"/>
</dbReference>
<dbReference type="Pfam" id="PF18052">
    <property type="entry name" value="Rx_N"/>
    <property type="match status" value="1"/>
</dbReference>
<evidence type="ECO:0000256" key="6">
    <source>
        <dbReference type="SAM" id="Coils"/>
    </source>
</evidence>
<dbReference type="PANTHER" id="PTHR36766">
    <property type="entry name" value="PLANT BROAD-SPECTRUM MILDEW RESISTANCE PROTEIN RPW8"/>
    <property type="match status" value="1"/>
</dbReference>